<feature type="repeat" description="TPR" evidence="3">
    <location>
        <begin position="408"/>
        <end position="441"/>
    </location>
</feature>
<protein>
    <submittedName>
        <fullName evidence="4">Tetratricopeptide repeat-containing protein</fullName>
    </submittedName>
</protein>
<dbReference type="Gene3D" id="1.25.40.10">
    <property type="entry name" value="Tetratricopeptide repeat domain"/>
    <property type="match status" value="2"/>
</dbReference>
<evidence type="ECO:0000313" key="5">
    <source>
        <dbReference type="Proteomes" id="UP000184364"/>
    </source>
</evidence>
<dbReference type="InterPro" id="IPR051012">
    <property type="entry name" value="CellSynth/LPSAsmb/PSIAsmb"/>
</dbReference>
<dbReference type="SUPFAM" id="SSF48452">
    <property type="entry name" value="TPR-like"/>
    <property type="match status" value="2"/>
</dbReference>
<dbReference type="SMART" id="SM00028">
    <property type="entry name" value="TPR"/>
    <property type="match status" value="8"/>
</dbReference>
<feature type="repeat" description="TPR" evidence="3">
    <location>
        <begin position="239"/>
        <end position="272"/>
    </location>
</feature>
<evidence type="ECO:0000313" key="4">
    <source>
        <dbReference type="EMBL" id="SHL29591.1"/>
    </source>
</evidence>
<feature type="repeat" description="TPR" evidence="3">
    <location>
        <begin position="273"/>
        <end position="306"/>
    </location>
</feature>
<feature type="repeat" description="TPR" evidence="3">
    <location>
        <begin position="137"/>
        <end position="170"/>
    </location>
</feature>
<keyword evidence="5" id="KW-1185">Reference proteome</keyword>
<dbReference type="AlphaFoldDB" id="A0A1M6ZGE8"/>
<dbReference type="EMBL" id="FRAV01000015">
    <property type="protein sequence ID" value="SHL29591.1"/>
    <property type="molecule type" value="Genomic_DNA"/>
</dbReference>
<dbReference type="Pfam" id="PF13174">
    <property type="entry name" value="TPR_6"/>
    <property type="match status" value="1"/>
</dbReference>
<keyword evidence="1" id="KW-0677">Repeat</keyword>
<dbReference type="InterPro" id="IPR019734">
    <property type="entry name" value="TPR_rpt"/>
</dbReference>
<reference evidence="5" key="1">
    <citation type="submission" date="2016-11" db="EMBL/GenBank/DDBJ databases">
        <authorList>
            <person name="Varghese N."/>
            <person name="Submissions S."/>
        </authorList>
    </citation>
    <scope>NUCLEOTIDE SEQUENCE [LARGE SCALE GENOMIC DNA]</scope>
    <source>
        <strain evidence="5">DSM 26899</strain>
    </source>
</reference>
<evidence type="ECO:0000256" key="3">
    <source>
        <dbReference type="PROSITE-ProRule" id="PRU00339"/>
    </source>
</evidence>
<gene>
    <name evidence="4" type="ORF">SAMN05444267_101581</name>
</gene>
<accession>A0A1M6ZGE8</accession>
<sequence>MGRRYDTLLEEYFGNELVKKFEEMMENNDEFYFDTEELEDIIVHYLELGDFNYADNAVNYGLKLHPNSLDIKIKKLEVLLEWEEYNAAKELIDELKASSMENTDFLVCYAKYYSNLGNPKRSIDICKKALELKEEENFLHNFIADEYVNLGDPFNALKHYKKALKEDPTDEYPLENAMICFSDLNKSEEAIAFLNEYLDDFAYSETAWYEYGQFYFNRKNYEEAIKGFDYLLAINSTAVGVYANKAACYEALGQYKKSIEIYEEMLELEYTKAFTFYKIGLCYKALKQPVMALNSFQRSLREDPQFYLSMMEQSYLYEEMGGMPEALHFAQEATNLNENNLDYQKRLAFLFIDSGKFEESLACLKKLVEAEPSRFYNWYAYSEVLMLLGEYDETVTLLNAAVISHNRAELYYQLSNCYFNLKNQEKGIESLQLALSLDPTLAPDMQKKYPYIKDEVKKAKAKVRKKN</sequence>
<dbReference type="InterPro" id="IPR011990">
    <property type="entry name" value="TPR-like_helical_dom_sf"/>
</dbReference>
<proteinExistence type="predicted"/>
<evidence type="ECO:0000256" key="1">
    <source>
        <dbReference type="ARBA" id="ARBA00022737"/>
    </source>
</evidence>
<feature type="repeat" description="TPR" evidence="3">
    <location>
        <begin position="205"/>
        <end position="238"/>
    </location>
</feature>
<dbReference type="Proteomes" id="UP000184364">
    <property type="component" value="Unassembled WGS sequence"/>
</dbReference>
<dbReference type="PANTHER" id="PTHR45586">
    <property type="entry name" value="TPR REPEAT-CONTAINING PROTEIN PA4667"/>
    <property type="match status" value="1"/>
</dbReference>
<organism evidence="4 5">
    <name type="scientific">Chryseobacterium polytrichastri</name>
    <dbReference type="NCBI Taxonomy" id="1302687"/>
    <lineage>
        <taxon>Bacteria</taxon>
        <taxon>Pseudomonadati</taxon>
        <taxon>Bacteroidota</taxon>
        <taxon>Flavobacteriia</taxon>
        <taxon>Flavobacteriales</taxon>
        <taxon>Weeksellaceae</taxon>
        <taxon>Chryseobacterium group</taxon>
        <taxon>Chryseobacterium</taxon>
    </lineage>
</organism>
<dbReference type="Pfam" id="PF13181">
    <property type="entry name" value="TPR_8"/>
    <property type="match status" value="4"/>
</dbReference>
<dbReference type="Pfam" id="PF13432">
    <property type="entry name" value="TPR_16"/>
    <property type="match status" value="2"/>
</dbReference>
<dbReference type="PANTHER" id="PTHR45586:SF1">
    <property type="entry name" value="LIPOPOLYSACCHARIDE ASSEMBLY PROTEIN B"/>
    <property type="match status" value="1"/>
</dbReference>
<keyword evidence="2 3" id="KW-0802">TPR repeat</keyword>
<name>A0A1M6ZGE8_9FLAO</name>
<dbReference type="STRING" id="1302687.SAMN05444267_101581"/>
<dbReference type="PROSITE" id="PS50005">
    <property type="entry name" value="TPR"/>
    <property type="match status" value="5"/>
</dbReference>
<evidence type="ECO:0000256" key="2">
    <source>
        <dbReference type="ARBA" id="ARBA00022803"/>
    </source>
</evidence>